<feature type="region of interest" description="Disordered" evidence="15">
    <location>
        <begin position="451"/>
        <end position="505"/>
    </location>
</feature>
<comment type="subcellular location">
    <subcellularLocation>
        <location evidence="1">Membrane</location>
        <topology evidence="1">Single-pass membrane protein</topology>
    </subcellularLocation>
</comment>
<evidence type="ECO:0000256" key="6">
    <source>
        <dbReference type="ARBA" id="ARBA00022692"/>
    </source>
</evidence>
<gene>
    <name evidence="18" type="ORF">NCGR_LOCUS55833</name>
</gene>
<evidence type="ECO:0000256" key="14">
    <source>
        <dbReference type="PROSITE-ProRule" id="PRU10141"/>
    </source>
</evidence>
<keyword evidence="10 16" id="KW-1133">Transmembrane helix</keyword>
<keyword evidence="5" id="KW-0808">Transferase</keyword>
<keyword evidence="4" id="KW-0597">Phosphoprotein</keyword>
<dbReference type="PROSITE" id="PS00108">
    <property type="entry name" value="PROTEIN_KINASE_ST"/>
    <property type="match status" value="1"/>
</dbReference>
<accession>A0A811RSH9</accession>
<dbReference type="PROSITE" id="PS00107">
    <property type="entry name" value="PROTEIN_KINASE_ATP"/>
    <property type="match status" value="1"/>
</dbReference>
<keyword evidence="3" id="KW-0723">Serine/threonine-protein kinase</keyword>
<keyword evidence="8" id="KW-0418">Kinase</keyword>
<dbReference type="FunFam" id="3.30.200.20:FF:000083">
    <property type="entry name" value="Putative receptor-like protein kinase"/>
    <property type="match status" value="1"/>
</dbReference>
<dbReference type="InterPro" id="IPR008271">
    <property type="entry name" value="Ser/Thr_kinase_AS"/>
</dbReference>
<feature type="domain" description="Protein kinase" evidence="17">
    <location>
        <begin position="178"/>
        <end position="455"/>
    </location>
</feature>
<dbReference type="InterPro" id="IPR000719">
    <property type="entry name" value="Prot_kinase_dom"/>
</dbReference>
<dbReference type="AlphaFoldDB" id="A0A811RSH9"/>
<dbReference type="Pfam" id="PF00069">
    <property type="entry name" value="Pkinase"/>
    <property type="match status" value="1"/>
</dbReference>
<dbReference type="PANTHER" id="PTHR47984">
    <property type="entry name" value="OS01G0323000 PROTEIN"/>
    <property type="match status" value="1"/>
</dbReference>
<protein>
    <recommendedName>
        <fullName evidence="2">non-specific serine/threonine protein kinase</fullName>
        <ecNumber evidence="2">2.7.11.1</ecNumber>
    </recommendedName>
</protein>
<dbReference type="InterPro" id="IPR052232">
    <property type="entry name" value="RLK_Ser/Thr-Kinase"/>
</dbReference>
<dbReference type="GO" id="GO:0005524">
    <property type="term" value="F:ATP binding"/>
    <property type="evidence" value="ECO:0007669"/>
    <property type="project" value="UniProtKB-UniRule"/>
</dbReference>
<evidence type="ECO:0000256" key="13">
    <source>
        <dbReference type="ARBA" id="ARBA00048679"/>
    </source>
</evidence>
<proteinExistence type="predicted"/>
<evidence type="ECO:0000256" key="9">
    <source>
        <dbReference type="ARBA" id="ARBA00022840"/>
    </source>
</evidence>
<dbReference type="PANTHER" id="PTHR47984:SF5">
    <property type="entry name" value="OS12G0108100 PROTEIN"/>
    <property type="match status" value="1"/>
</dbReference>
<dbReference type="OrthoDB" id="4062651at2759"/>
<evidence type="ECO:0000256" key="8">
    <source>
        <dbReference type="ARBA" id="ARBA00022777"/>
    </source>
</evidence>
<dbReference type="Proteomes" id="UP000604825">
    <property type="component" value="Unassembled WGS sequence"/>
</dbReference>
<dbReference type="CDD" id="cd14066">
    <property type="entry name" value="STKc_IRAK"/>
    <property type="match status" value="1"/>
</dbReference>
<evidence type="ECO:0000313" key="19">
    <source>
        <dbReference type="Proteomes" id="UP000604825"/>
    </source>
</evidence>
<comment type="caution">
    <text evidence="18">The sequence shown here is derived from an EMBL/GenBank/DDBJ whole genome shotgun (WGS) entry which is preliminary data.</text>
</comment>
<dbReference type="Gene3D" id="3.30.200.20">
    <property type="entry name" value="Phosphorylase Kinase, domain 1"/>
    <property type="match status" value="1"/>
</dbReference>
<keyword evidence="19" id="KW-1185">Reference proteome</keyword>
<comment type="catalytic activity">
    <reaction evidence="13">
        <text>L-seryl-[protein] + ATP = O-phospho-L-seryl-[protein] + ADP + H(+)</text>
        <dbReference type="Rhea" id="RHEA:17989"/>
        <dbReference type="Rhea" id="RHEA-COMP:9863"/>
        <dbReference type="Rhea" id="RHEA-COMP:11604"/>
        <dbReference type="ChEBI" id="CHEBI:15378"/>
        <dbReference type="ChEBI" id="CHEBI:29999"/>
        <dbReference type="ChEBI" id="CHEBI:30616"/>
        <dbReference type="ChEBI" id="CHEBI:83421"/>
        <dbReference type="ChEBI" id="CHEBI:456216"/>
        <dbReference type="EC" id="2.7.11.1"/>
    </reaction>
</comment>
<dbReference type="GO" id="GO:0016020">
    <property type="term" value="C:membrane"/>
    <property type="evidence" value="ECO:0007669"/>
    <property type="project" value="UniProtKB-SubCell"/>
</dbReference>
<dbReference type="FunFam" id="1.10.510.10:FF:000035">
    <property type="entry name" value="Putative receptor-like serine/threonine-protein kinase"/>
    <property type="match status" value="1"/>
</dbReference>
<dbReference type="Gene3D" id="1.10.510.10">
    <property type="entry name" value="Transferase(Phosphotransferase) domain 1"/>
    <property type="match status" value="1"/>
</dbReference>
<reference evidence="18" key="1">
    <citation type="submission" date="2020-10" db="EMBL/GenBank/DDBJ databases">
        <authorList>
            <person name="Han B."/>
            <person name="Lu T."/>
            <person name="Zhao Q."/>
            <person name="Huang X."/>
            <person name="Zhao Y."/>
        </authorList>
    </citation>
    <scope>NUCLEOTIDE SEQUENCE</scope>
</reference>
<evidence type="ECO:0000256" key="5">
    <source>
        <dbReference type="ARBA" id="ARBA00022679"/>
    </source>
</evidence>
<evidence type="ECO:0000256" key="1">
    <source>
        <dbReference type="ARBA" id="ARBA00004167"/>
    </source>
</evidence>
<keyword evidence="11 16" id="KW-0472">Membrane</keyword>
<evidence type="ECO:0000256" key="2">
    <source>
        <dbReference type="ARBA" id="ARBA00012513"/>
    </source>
</evidence>
<dbReference type="SUPFAM" id="SSF56112">
    <property type="entry name" value="Protein kinase-like (PK-like)"/>
    <property type="match status" value="1"/>
</dbReference>
<evidence type="ECO:0000256" key="15">
    <source>
        <dbReference type="SAM" id="MobiDB-lite"/>
    </source>
</evidence>
<evidence type="ECO:0000256" key="3">
    <source>
        <dbReference type="ARBA" id="ARBA00022527"/>
    </source>
</evidence>
<evidence type="ECO:0000313" key="18">
    <source>
        <dbReference type="EMBL" id="CAD6272559.1"/>
    </source>
</evidence>
<evidence type="ECO:0000256" key="10">
    <source>
        <dbReference type="ARBA" id="ARBA00022989"/>
    </source>
</evidence>
<evidence type="ECO:0000256" key="11">
    <source>
        <dbReference type="ARBA" id="ARBA00023136"/>
    </source>
</evidence>
<evidence type="ECO:0000259" key="17">
    <source>
        <dbReference type="PROSITE" id="PS50011"/>
    </source>
</evidence>
<evidence type="ECO:0000256" key="12">
    <source>
        <dbReference type="ARBA" id="ARBA00047899"/>
    </source>
</evidence>
<evidence type="ECO:0000256" key="16">
    <source>
        <dbReference type="SAM" id="Phobius"/>
    </source>
</evidence>
<evidence type="ECO:0000256" key="7">
    <source>
        <dbReference type="ARBA" id="ARBA00022741"/>
    </source>
</evidence>
<keyword evidence="6 16" id="KW-0812">Transmembrane</keyword>
<dbReference type="InterPro" id="IPR017441">
    <property type="entry name" value="Protein_kinase_ATP_BS"/>
</dbReference>
<dbReference type="EMBL" id="CAJGYO010000016">
    <property type="protein sequence ID" value="CAD6272559.1"/>
    <property type="molecule type" value="Genomic_DNA"/>
</dbReference>
<dbReference type="SMART" id="SM00220">
    <property type="entry name" value="S_TKc"/>
    <property type="match status" value="1"/>
</dbReference>
<feature type="binding site" evidence="14">
    <location>
        <position position="207"/>
    </location>
    <ligand>
        <name>ATP</name>
        <dbReference type="ChEBI" id="CHEBI:30616"/>
    </ligand>
</feature>
<organism evidence="18 19">
    <name type="scientific">Miscanthus lutarioriparius</name>
    <dbReference type="NCBI Taxonomy" id="422564"/>
    <lineage>
        <taxon>Eukaryota</taxon>
        <taxon>Viridiplantae</taxon>
        <taxon>Streptophyta</taxon>
        <taxon>Embryophyta</taxon>
        <taxon>Tracheophyta</taxon>
        <taxon>Spermatophyta</taxon>
        <taxon>Magnoliopsida</taxon>
        <taxon>Liliopsida</taxon>
        <taxon>Poales</taxon>
        <taxon>Poaceae</taxon>
        <taxon>PACMAD clade</taxon>
        <taxon>Panicoideae</taxon>
        <taxon>Andropogonodae</taxon>
        <taxon>Andropogoneae</taxon>
        <taxon>Saccharinae</taxon>
        <taxon>Miscanthus</taxon>
    </lineage>
</organism>
<keyword evidence="7 14" id="KW-0547">Nucleotide-binding</keyword>
<evidence type="ECO:0000256" key="4">
    <source>
        <dbReference type="ARBA" id="ARBA00022553"/>
    </source>
</evidence>
<dbReference type="PROSITE" id="PS50011">
    <property type="entry name" value="PROTEIN_KINASE_DOM"/>
    <property type="match status" value="1"/>
</dbReference>
<sequence length="505" mass="56535">MSSNSSLTESLHEKTIVFGLKLWVVIGIAVGASLLGILLILLICLTIQSCIKRSRKPLKDRRMHQIPPAYKDIKEVGMVDQFPANDFVVHDGLLLTIQNEPEPVESVDRDAIQLAQEEKLKQREENNVSGSFPVTDGCEGTQIVSVDEQSSTHAAVDSAPLAGHWFTLRDLELATNRFAKDNVIGEGGYGVVYRGRLSNGTPVAVKKILNNLGQAEREFRVEVEAIGHVRHKNLVRLLGYCVEGTQRMLVYEYVNNGNLESWLHGELSQYSSLTWLARMKILLGTAKALAYLHEAIEPKVVHRDIKSSNILIDDEFNAKISDFGLAKMLGAGKSHIATRVMGTFGYVAPEYANSGLLNEKSDVYSFGVVLLEAITGRDPIDYDRPTNEVNLVDWLKMMVANRRSEEVVDPNLERRPSTKELKRALLTALRCIDLNAEKRPSMDQVVRMLDSNEPIPQEERRHRQNRIPESSETEPLRGKNNSGRSDAPEHEARPPRPKSRTFSSK</sequence>
<dbReference type="InterPro" id="IPR011009">
    <property type="entry name" value="Kinase-like_dom_sf"/>
</dbReference>
<name>A0A811RSH9_9POAL</name>
<dbReference type="EC" id="2.7.11.1" evidence="2"/>
<feature type="transmembrane region" description="Helical" evidence="16">
    <location>
        <begin position="20"/>
        <end position="47"/>
    </location>
</feature>
<comment type="catalytic activity">
    <reaction evidence="12">
        <text>L-threonyl-[protein] + ATP = O-phospho-L-threonyl-[protein] + ADP + H(+)</text>
        <dbReference type="Rhea" id="RHEA:46608"/>
        <dbReference type="Rhea" id="RHEA-COMP:11060"/>
        <dbReference type="Rhea" id="RHEA-COMP:11605"/>
        <dbReference type="ChEBI" id="CHEBI:15378"/>
        <dbReference type="ChEBI" id="CHEBI:30013"/>
        <dbReference type="ChEBI" id="CHEBI:30616"/>
        <dbReference type="ChEBI" id="CHEBI:61977"/>
        <dbReference type="ChEBI" id="CHEBI:456216"/>
        <dbReference type="EC" id="2.7.11.1"/>
    </reaction>
</comment>
<keyword evidence="9 14" id="KW-0067">ATP-binding</keyword>
<dbReference type="GO" id="GO:0004674">
    <property type="term" value="F:protein serine/threonine kinase activity"/>
    <property type="evidence" value="ECO:0007669"/>
    <property type="project" value="UniProtKB-KW"/>
</dbReference>